<dbReference type="AlphaFoldDB" id="A0AAV8ZMB6"/>
<dbReference type="Gene3D" id="3.40.50.1000">
    <property type="entry name" value="HAD superfamily/HAD-like"/>
    <property type="match status" value="1"/>
</dbReference>
<evidence type="ECO:0000313" key="2">
    <source>
        <dbReference type="Proteomes" id="UP001162156"/>
    </source>
</evidence>
<dbReference type="InterPro" id="IPR023214">
    <property type="entry name" value="HAD_sf"/>
</dbReference>
<keyword evidence="2" id="KW-1185">Reference proteome</keyword>
<dbReference type="EMBL" id="JANEYF010000940">
    <property type="protein sequence ID" value="KAJ8966775.1"/>
    <property type="molecule type" value="Genomic_DNA"/>
</dbReference>
<proteinExistence type="predicted"/>
<sequence length="62" mass="6840">MRKAKAAKTAGLLALLVTREGNEAIPEEASKELLVVSSFKEVVFENPAKRKNEDETVPTEVR</sequence>
<protein>
    <submittedName>
        <fullName evidence="1">Uncharacterized protein</fullName>
    </submittedName>
</protein>
<organism evidence="1 2">
    <name type="scientific">Rhamnusium bicolor</name>
    <dbReference type="NCBI Taxonomy" id="1586634"/>
    <lineage>
        <taxon>Eukaryota</taxon>
        <taxon>Metazoa</taxon>
        <taxon>Ecdysozoa</taxon>
        <taxon>Arthropoda</taxon>
        <taxon>Hexapoda</taxon>
        <taxon>Insecta</taxon>
        <taxon>Pterygota</taxon>
        <taxon>Neoptera</taxon>
        <taxon>Endopterygota</taxon>
        <taxon>Coleoptera</taxon>
        <taxon>Polyphaga</taxon>
        <taxon>Cucujiformia</taxon>
        <taxon>Chrysomeloidea</taxon>
        <taxon>Cerambycidae</taxon>
        <taxon>Lepturinae</taxon>
        <taxon>Rhagiini</taxon>
        <taxon>Rhamnusium</taxon>
    </lineage>
</organism>
<gene>
    <name evidence="1" type="ORF">NQ314_003313</name>
</gene>
<accession>A0AAV8ZMB6</accession>
<dbReference type="Proteomes" id="UP001162156">
    <property type="component" value="Unassembled WGS sequence"/>
</dbReference>
<name>A0AAV8ZMB6_9CUCU</name>
<comment type="caution">
    <text evidence="1">The sequence shown here is derived from an EMBL/GenBank/DDBJ whole genome shotgun (WGS) entry which is preliminary data.</text>
</comment>
<evidence type="ECO:0000313" key="1">
    <source>
        <dbReference type="EMBL" id="KAJ8966775.1"/>
    </source>
</evidence>
<reference evidence="1" key="1">
    <citation type="journal article" date="2023" name="Insect Mol. Biol.">
        <title>Genome sequencing provides insights into the evolution of gene families encoding plant cell wall-degrading enzymes in longhorned beetles.</title>
        <authorList>
            <person name="Shin N.R."/>
            <person name="Okamura Y."/>
            <person name="Kirsch R."/>
            <person name="Pauchet Y."/>
        </authorList>
    </citation>
    <scope>NUCLEOTIDE SEQUENCE</scope>
    <source>
        <strain evidence="1">RBIC_L_NR</strain>
    </source>
</reference>